<evidence type="ECO:0008006" key="3">
    <source>
        <dbReference type="Google" id="ProtNLM"/>
    </source>
</evidence>
<dbReference type="RefSeq" id="WP_002213141.1">
    <property type="nucleotide sequence ID" value="NC_008120.1"/>
</dbReference>
<dbReference type="EMBL" id="CP000309">
    <property type="protein sequence ID" value="ABG16193.1"/>
    <property type="molecule type" value="Genomic_DNA"/>
</dbReference>
<dbReference type="KEGG" id="ypa:YPA_MT0057"/>
<organism evidence="1 2">
    <name type="scientific">Yersinia pestis bv. Antiqua (strain Antiqua)</name>
    <dbReference type="NCBI Taxonomy" id="360102"/>
    <lineage>
        <taxon>Bacteria</taxon>
        <taxon>Pseudomonadati</taxon>
        <taxon>Pseudomonadota</taxon>
        <taxon>Gammaproteobacteria</taxon>
        <taxon>Enterobacterales</taxon>
        <taxon>Yersiniaceae</taxon>
        <taxon>Yersinia</taxon>
    </lineage>
</organism>
<dbReference type="Proteomes" id="UP000001971">
    <property type="component" value="Plasmid pMT"/>
</dbReference>
<proteinExistence type="predicted"/>
<sequence>MALYNFTLTLSGVTYETEGLEDALYESGCGDAIVCAYGNSVYVEFDREAKSLDAAIASAVDNIESAGIGAIVESVDSALVGLSDVAEMTGMSRQAITMLKDGLRGGGDFPCPIQRIQGQSPLWDWADVANWLEANGRLKENAELAHNARVLSKWNLALRNSVSKDFVEIEHIASSLIARRRHHAECA</sequence>
<accession>A0A0E1NMM3</accession>
<dbReference type="SMR" id="A0A0E1NMM3"/>
<geneLocation type="plasmid" evidence="1">
    <name>pMT</name>
</geneLocation>
<gene>
    <name evidence="1" type="ordered locus">YPA_MT0057</name>
</gene>
<protein>
    <recommendedName>
        <fullName evidence="3">DNA-binding protein</fullName>
    </recommendedName>
</protein>
<dbReference type="HOGENOM" id="CLU_089912_1_0_6"/>
<evidence type="ECO:0000313" key="1">
    <source>
        <dbReference type="EMBL" id="ABG16193.1"/>
    </source>
</evidence>
<dbReference type="AlphaFoldDB" id="A0A0E1NMM3"/>
<name>A0A0E1NMM3_YERPA</name>
<keyword evidence="1" id="KW-0614">Plasmid</keyword>
<reference evidence="1 2" key="1">
    <citation type="journal article" date="2006" name="J. Bacteriol.">
        <title>Complete genome sequence of Yersinia pestis strains Antiqua and Nepal516: evidence of gene reduction in an emerging pathogen.</title>
        <authorList>
            <person name="Chain P.S."/>
            <person name="Hu P."/>
            <person name="Malfatti S.A."/>
            <person name="Radnedge L."/>
            <person name="Larimer F."/>
            <person name="Vergez L.M."/>
            <person name="Worsham P."/>
            <person name="Chu M.C."/>
            <person name="Andersen G.L."/>
        </authorList>
    </citation>
    <scope>NUCLEOTIDE SEQUENCE [LARGE SCALE GENOMIC DNA]</scope>
    <source>
        <strain evidence="1 2">Antiqua</strain>
        <plasmid evidence="1 2">pMT</plasmid>
    </source>
</reference>
<dbReference type="PATRIC" id="fig|360102.15.peg.4660"/>
<evidence type="ECO:0000313" key="2">
    <source>
        <dbReference type="Proteomes" id="UP000001971"/>
    </source>
</evidence>
<dbReference type="GeneID" id="57977606"/>